<evidence type="ECO:0000256" key="1">
    <source>
        <dbReference type="SAM" id="Coils"/>
    </source>
</evidence>
<dbReference type="EMBL" id="JAJNOR010000004">
    <property type="protein sequence ID" value="MCD2492478.1"/>
    <property type="molecule type" value="Genomic_DNA"/>
</dbReference>
<dbReference type="AlphaFoldDB" id="A0AAP2W7J0"/>
<name>A0AAP2W7J0_9FIRM</name>
<protein>
    <submittedName>
        <fullName evidence="2">Uncharacterized protein</fullName>
    </submittedName>
</protein>
<sequence>MVKAIENGLFSETLAKRLIELEEQKKGLNEAIEAENVRMSLYEDEHSMQAYWEKFLHADLDNPETRDAVMEYFVERVVLYDTKVVLMSKFADDLPYEVDWSELFEENADPFLLFYGFETDLPTLFFTN</sequence>
<dbReference type="RefSeq" id="WP_231062372.1">
    <property type="nucleotide sequence ID" value="NZ_JAJNOR010000004.1"/>
</dbReference>
<organism evidence="2 3">
    <name type="scientific">Lientehia hominis</name>
    <dbReference type="NCBI Taxonomy" id="2897778"/>
    <lineage>
        <taxon>Bacteria</taxon>
        <taxon>Bacillati</taxon>
        <taxon>Bacillota</taxon>
        <taxon>Clostridia</taxon>
        <taxon>Lachnospirales</taxon>
        <taxon>Lachnospiraceae</taxon>
        <taxon>Lientehia</taxon>
    </lineage>
</organism>
<keyword evidence="3" id="KW-1185">Reference proteome</keyword>
<dbReference type="Proteomes" id="UP001299265">
    <property type="component" value="Unassembled WGS sequence"/>
</dbReference>
<comment type="caution">
    <text evidence="2">The sequence shown here is derived from an EMBL/GenBank/DDBJ whole genome shotgun (WGS) entry which is preliminary data.</text>
</comment>
<evidence type="ECO:0000313" key="3">
    <source>
        <dbReference type="Proteomes" id="UP001299265"/>
    </source>
</evidence>
<gene>
    <name evidence="2" type="ORF">LQE92_07515</name>
</gene>
<reference evidence="2 3" key="1">
    <citation type="submission" date="2021-11" db="EMBL/GenBank/DDBJ databases">
        <title>Lacrimispora sp. nov. NSJ-141 isolated from human feces.</title>
        <authorList>
            <person name="Abdugheni R."/>
        </authorList>
    </citation>
    <scope>NUCLEOTIDE SEQUENCE [LARGE SCALE GENOMIC DNA]</scope>
    <source>
        <strain evidence="2 3">NSJ-141</strain>
    </source>
</reference>
<keyword evidence="1" id="KW-0175">Coiled coil</keyword>
<accession>A0AAP2W7J0</accession>
<evidence type="ECO:0000313" key="2">
    <source>
        <dbReference type="EMBL" id="MCD2492478.1"/>
    </source>
</evidence>
<feature type="coiled-coil region" evidence="1">
    <location>
        <begin position="11"/>
        <end position="45"/>
    </location>
</feature>
<proteinExistence type="predicted"/>